<reference evidence="2" key="1">
    <citation type="submission" date="2021-03" db="EMBL/GenBank/DDBJ databases">
        <title>Chromosome level genome of the anhydrobiotic midge Polypedilum vanderplanki.</title>
        <authorList>
            <person name="Yoshida Y."/>
            <person name="Kikawada T."/>
            <person name="Gusev O."/>
        </authorList>
    </citation>
    <scope>NUCLEOTIDE SEQUENCE</scope>
    <source>
        <strain evidence="2">NIAS01</strain>
        <tissue evidence="2">Whole body or cell culture</tissue>
    </source>
</reference>
<dbReference type="PANTHER" id="PTHR24322">
    <property type="entry name" value="PKSB"/>
    <property type="match status" value="1"/>
</dbReference>
<dbReference type="EMBL" id="JADBJN010000002">
    <property type="protein sequence ID" value="KAG5676035.1"/>
    <property type="molecule type" value="Genomic_DNA"/>
</dbReference>
<dbReference type="Proteomes" id="UP001107558">
    <property type="component" value="Chromosome 2"/>
</dbReference>
<evidence type="ECO:0000313" key="3">
    <source>
        <dbReference type="Proteomes" id="UP001107558"/>
    </source>
</evidence>
<accession>A0A9J6C2K0</accession>
<dbReference type="InterPro" id="IPR036291">
    <property type="entry name" value="NAD(P)-bd_dom_sf"/>
</dbReference>
<comment type="caution">
    <text evidence="2">The sequence shown here is derived from an EMBL/GenBank/DDBJ whole genome shotgun (WGS) entry which is preliminary data.</text>
</comment>
<name>A0A9J6C2K0_POLVA</name>
<evidence type="ECO:0000313" key="2">
    <source>
        <dbReference type="EMBL" id="KAG5676035.1"/>
    </source>
</evidence>
<protein>
    <submittedName>
        <fullName evidence="2">Uncharacterized protein</fullName>
    </submittedName>
</protein>
<dbReference type="OrthoDB" id="6251714at2759"/>
<sequence length="289" mass="32621">MLIIIVSITIIILISVLKLQNKYKTKQYLLGKFALITGGANGLGQQISLQLASKGCHIAIADICSSDETIEKLKKFNVHAKAYKVDVSDFKEVLKFKQKLSEEFGDIDILVNNAGIISYKSIIEQSFEEIEKLTGVNINAVMFMTKCFLEDMIKRKSGHIVSISSLQGIYAFPHSINYSSTKFAVTGFMLALKEYLRKEKFENIFTTTIFPNVIATNKHVVETVNSKNATILTPEETSKLIVDAIINRASFVTIPSYFSIGIPFFNLFPFWLQHLIRDLRDENSFLNKL</sequence>
<dbReference type="Pfam" id="PF00106">
    <property type="entry name" value="adh_short"/>
    <property type="match status" value="1"/>
</dbReference>
<dbReference type="PRINTS" id="PR00080">
    <property type="entry name" value="SDRFAMILY"/>
</dbReference>
<dbReference type="Gene3D" id="3.40.50.720">
    <property type="entry name" value="NAD(P)-binding Rossmann-like Domain"/>
    <property type="match status" value="1"/>
</dbReference>
<dbReference type="PANTHER" id="PTHR24322:SF748">
    <property type="entry name" value="FI23927P1-RELATED"/>
    <property type="match status" value="1"/>
</dbReference>
<keyword evidence="3" id="KW-1185">Reference proteome</keyword>
<organism evidence="2 3">
    <name type="scientific">Polypedilum vanderplanki</name>
    <name type="common">Sleeping chironomid midge</name>
    <dbReference type="NCBI Taxonomy" id="319348"/>
    <lineage>
        <taxon>Eukaryota</taxon>
        <taxon>Metazoa</taxon>
        <taxon>Ecdysozoa</taxon>
        <taxon>Arthropoda</taxon>
        <taxon>Hexapoda</taxon>
        <taxon>Insecta</taxon>
        <taxon>Pterygota</taxon>
        <taxon>Neoptera</taxon>
        <taxon>Endopterygota</taxon>
        <taxon>Diptera</taxon>
        <taxon>Nematocera</taxon>
        <taxon>Chironomoidea</taxon>
        <taxon>Chironomidae</taxon>
        <taxon>Chironominae</taxon>
        <taxon>Polypedilum</taxon>
        <taxon>Polypedilum</taxon>
    </lineage>
</organism>
<dbReference type="GO" id="GO:0016616">
    <property type="term" value="F:oxidoreductase activity, acting on the CH-OH group of donors, NAD or NADP as acceptor"/>
    <property type="evidence" value="ECO:0007669"/>
    <property type="project" value="TreeGrafter"/>
</dbReference>
<dbReference type="GO" id="GO:0005811">
    <property type="term" value="C:lipid droplet"/>
    <property type="evidence" value="ECO:0007669"/>
    <property type="project" value="TreeGrafter"/>
</dbReference>
<dbReference type="SUPFAM" id="SSF51735">
    <property type="entry name" value="NAD(P)-binding Rossmann-fold domains"/>
    <property type="match status" value="1"/>
</dbReference>
<comment type="similarity">
    <text evidence="1">Belongs to the short-chain dehydrogenases/reductases (SDR) family.</text>
</comment>
<evidence type="ECO:0000256" key="1">
    <source>
        <dbReference type="RuleBase" id="RU000363"/>
    </source>
</evidence>
<proteinExistence type="inferred from homology"/>
<dbReference type="InterPro" id="IPR002347">
    <property type="entry name" value="SDR_fam"/>
</dbReference>
<gene>
    <name evidence="2" type="ORF">PVAND_005890</name>
</gene>
<dbReference type="AlphaFoldDB" id="A0A9J6C2K0"/>
<dbReference type="PRINTS" id="PR00081">
    <property type="entry name" value="GDHRDH"/>
</dbReference>